<name>A0ABT9T9D4_9GAMM</name>
<dbReference type="EMBL" id="JAUSSJ010000003">
    <property type="protein sequence ID" value="MDQ0020092.1"/>
    <property type="molecule type" value="Genomic_DNA"/>
</dbReference>
<protein>
    <submittedName>
        <fullName evidence="1">Uncharacterized protein</fullName>
    </submittedName>
</protein>
<accession>A0ABT9T9D4</accession>
<evidence type="ECO:0000313" key="2">
    <source>
        <dbReference type="Proteomes" id="UP001244623"/>
    </source>
</evidence>
<proteinExistence type="predicted"/>
<comment type="caution">
    <text evidence="1">The sequence shown here is derived from an EMBL/GenBank/DDBJ whole genome shotgun (WGS) entry which is preliminary data.</text>
</comment>
<dbReference type="Proteomes" id="UP001244623">
    <property type="component" value="Unassembled WGS sequence"/>
</dbReference>
<sequence>MKKLLSFVGLAPRKDEEEMVEKIKNTYSSLKVVGRGTVTVSADEVIGNPEFRDLYARASNIVARSRNQ</sequence>
<organism evidence="1 2">
    <name type="scientific">[Curtobacterium] plantarum</name>
    <dbReference type="NCBI Taxonomy" id="221276"/>
    <lineage>
        <taxon>Bacteria</taxon>
        <taxon>Pseudomonadati</taxon>
        <taxon>Pseudomonadota</taxon>
        <taxon>Gammaproteobacteria</taxon>
        <taxon>Enterobacterales</taxon>
        <taxon>Erwiniaceae</taxon>
        <taxon>Pantoea</taxon>
    </lineage>
</organism>
<reference evidence="1 2" key="1">
    <citation type="submission" date="2023-07" db="EMBL/GenBank/DDBJ databases">
        <title>Sorghum-associated microbial communities from plants grown in Nebraska, USA.</title>
        <authorList>
            <person name="Schachtman D."/>
        </authorList>
    </citation>
    <scope>NUCLEOTIDE SEQUENCE [LARGE SCALE GENOMIC DNA]</scope>
    <source>
        <strain evidence="1 2">CC49</strain>
    </source>
</reference>
<dbReference type="RefSeq" id="WP_307618355.1">
    <property type="nucleotide sequence ID" value="NZ_JAUSSJ010000003.1"/>
</dbReference>
<evidence type="ECO:0000313" key="1">
    <source>
        <dbReference type="EMBL" id="MDQ0020092.1"/>
    </source>
</evidence>
<keyword evidence="2" id="KW-1185">Reference proteome</keyword>
<gene>
    <name evidence="1" type="ORF">J2X94_002246</name>
</gene>